<keyword evidence="5 11" id="KW-0028">Amino-acid biosynthesis</keyword>
<dbReference type="Gene3D" id="3.40.50.1100">
    <property type="match status" value="2"/>
</dbReference>
<keyword evidence="7" id="KW-0677">Repeat</keyword>
<dbReference type="AlphaFoldDB" id="A0AAD5MEB5"/>
<dbReference type="InterPro" id="IPR005787">
    <property type="entry name" value="Thr_deHydtase_biosynth"/>
</dbReference>
<dbReference type="InterPro" id="IPR001926">
    <property type="entry name" value="TrpB-like_PALP"/>
</dbReference>
<dbReference type="Gene3D" id="3.40.1020.10">
    <property type="entry name" value="Biosynthetic Threonine Deaminase, Domain 3"/>
    <property type="match status" value="1"/>
</dbReference>
<gene>
    <name evidence="13" type="ORF">P43SY_009863</name>
</gene>
<dbReference type="GO" id="GO:0009097">
    <property type="term" value="P:isoleucine biosynthetic process"/>
    <property type="evidence" value="ECO:0007669"/>
    <property type="project" value="UniProtKB-UniRule"/>
</dbReference>
<dbReference type="SUPFAM" id="SSF55021">
    <property type="entry name" value="ACT-like"/>
    <property type="match status" value="2"/>
</dbReference>
<dbReference type="InterPro" id="IPR045865">
    <property type="entry name" value="ACT-like_dom_sf"/>
</dbReference>
<evidence type="ECO:0000256" key="5">
    <source>
        <dbReference type="ARBA" id="ARBA00022605"/>
    </source>
</evidence>
<dbReference type="Pfam" id="PF00585">
    <property type="entry name" value="Thr_dehydrat_C"/>
    <property type="match status" value="2"/>
</dbReference>
<protein>
    <recommendedName>
        <fullName evidence="11">Threonine dehydratase</fullName>
        <ecNumber evidence="11">4.3.1.19</ecNumber>
    </recommendedName>
    <alternativeName>
        <fullName evidence="11">Threonine deaminase</fullName>
    </alternativeName>
</protein>
<dbReference type="GO" id="GO:0003941">
    <property type="term" value="F:L-serine ammonia-lyase activity"/>
    <property type="evidence" value="ECO:0007669"/>
    <property type="project" value="TreeGrafter"/>
</dbReference>
<evidence type="ECO:0000256" key="6">
    <source>
        <dbReference type="ARBA" id="ARBA00022624"/>
    </source>
</evidence>
<dbReference type="PANTHER" id="PTHR48078">
    <property type="entry name" value="THREONINE DEHYDRATASE, MITOCHONDRIAL-RELATED"/>
    <property type="match status" value="1"/>
</dbReference>
<dbReference type="SUPFAM" id="SSF53686">
    <property type="entry name" value="Tryptophan synthase beta subunit-like PLP-dependent enzymes"/>
    <property type="match status" value="1"/>
</dbReference>
<evidence type="ECO:0000256" key="2">
    <source>
        <dbReference type="ARBA" id="ARBA00001933"/>
    </source>
</evidence>
<keyword evidence="9 11" id="KW-0456">Lyase</keyword>
<evidence type="ECO:0000256" key="4">
    <source>
        <dbReference type="ARBA" id="ARBA00010869"/>
    </source>
</evidence>
<comment type="cofactor">
    <cofactor evidence="2 11">
        <name>pyridoxal 5'-phosphate</name>
        <dbReference type="ChEBI" id="CHEBI:597326"/>
    </cofactor>
</comment>
<organism evidence="13 14">
    <name type="scientific">Pythium insidiosum</name>
    <name type="common">Pythiosis disease agent</name>
    <dbReference type="NCBI Taxonomy" id="114742"/>
    <lineage>
        <taxon>Eukaryota</taxon>
        <taxon>Sar</taxon>
        <taxon>Stramenopiles</taxon>
        <taxon>Oomycota</taxon>
        <taxon>Peronosporomycetes</taxon>
        <taxon>Pythiales</taxon>
        <taxon>Pythiaceae</taxon>
        <taxon>Pythium</taxon>
    </lineage>
</organism>
<dbReference type="GO" id="GO:0006565">
    <property type="term" value="P:L-serine catabolic process"/>
    <property type="evidence" value="ECO:0007669"/>
    <property type="project" value="TreeGrafter"/>
</dbReference>
<evidence type="ECO:0000256" key="9">
    <source>
        <dbReference type="ARBA" id="ARBA00023239"/>
    </source>
</evidence>
<evidence type="ECO:0000256" key="1">
    <source>
        <dbReference type="ARBA" id="ARBA00001274"/>
    </source>
</evidence>
<dbReference type="InterPro" id="IPR036052">
    <property type="entry name" value="TrpB-like_PALP_sf"/>
</dbReference>
<dbReference type="PANTHER" id="PTHR48078:SF11">
    <property type="entry name" value="THREONINE DEHYDRATASE, MITOCHONDRIAL"/>
    <property type="match status" value="1"/>
</dbReference>
<accession>A0AAD5MEB5</accession>
<dbReference type="NCBIfam" id="NF006674">
    <property type="entry name" value="PRK09224.1"/>
    <property type="match status" value="1"/>
</dbReference>
<keyword evidence="10 11" id="KW-0100">Branched-chain amino acid biosynthesis</keyword>
<dbReference type="GO" id="GO:0004794">
    <property type="term" value="F:threonine deaminase activity"/>
    <property type="evidence" value="ECO:0007669"/>
    <property type="project" value="UniProtKB-UniRule"/>
</dbReference>
<dbReference type="EC" id="4.3.1.19" evidence="11"/>
<sequence>MLPPRPLPLSVLRRSRRALSSDAAAASLSWARPDAVDYLKEVLESRVYDAAVATPLQPAPSLSAALGVRRLLLKREDLQPTFSFNLRGAHNKMAQLSPAQRARGVVACAAGNHLQGVAFSAQRLGIDAVVVTPVGTAQHRRLPPGAAVRVIEHGSDFDAALREAHRIAQREGRALVHPFDDPLVIAGNGTIALEILQDTAGDWPDAIFAPVGGGGLLAGLAAFVKEVAPAVRVIGVEPEGATLLQTSRARHERVTLPPPVNRFTDDVGIRALGDETFRLCSRLVDDVVTVSTDEICAAIKDVFGDTRALLEPSGALSVAGAKKYARAQPRDARAGASYVAVLAAANMDFDRLRFVAERSDDRERFMSVKIPELKGSFQRLYHVIYPRNVTEFTYRLSSERATTAHVCMSIQTPTADEFDAVVAAINAQPDMTATDLSANELAKSHLRHLAGGHARDVAHERLVRLEFPERPGALKDFLDSLDATSEARWNVSLFHYRNHGADIGRVLVGFQVPPADDAAFRSFLRQLGFRSVDETHNPAYAQFLK</sequence>
<dbReference type="CDD" id="cd01562">
    <property type="entry name" value="Thr-dehyd"/>
    <property type="match status" value="1"/>
</dbReference>
<dbReference type="FunFam" id="3.40.50.1100:FF:000005">
    <property type="entry name" value="Threonine dehydratase catabolic"/>
    <property type="match status" value="1"/>
</dbReference>
<evidence type="ECO:0000313" key="13">
    <source>
        <dbReference type="EMBL" id="KAJ0404650.1"/>
    </source>
</evidence>
<evidence type="ECO:0000259" key="12">
    <source>
        <dbReference type="PROSITE" id="PS51672"/>
    </source>
</evidence>
<feature type="domain" description="ACT-like" evidence="12">
    <location>
        <begin position="461"/>
        <end position="536"/>
    </location>
</feature>
<dbReference type="EMBL" id="JAKCXM010000059">
    <property type="protein sequence ID" value="KAJ0404650.1"/>
    <property type="molecule type" value="Genomic_DNA"/>
</dbReference>
<keyword evidence="6 11" id="KW-0412">Isoleucine biosynthesis</keyword>
<evidence type="ECO:0000256" key="11">
    <source>
        <dbReference type="RuleBase" id="RU362012"/>
    </source>
</evidence>
<dbReference type="InterPro" id="IPR001721">
    <property type="entry name" value="TD_ACT-like"/>
</dbReference>
<dbReference type="Proteomes" id="UP001209570">
    <property type="component" value="Unassembled WGS sequence"/>
</dbReference>
<comment type="pathway">
    <text evidence="3 11">Amino-acid biosynthesis; L-isoleucine biosynthesis; 2-oxobutanoate from L-threonine: step 1/1.</text>
</comment>
<feature type="domain" description="ACT-like" evidence="12">
    <location>
        <begin position="364"/>
        <end position="438"/>
    </location>
</feature>
<evidence type="ECO:0000256" key="10">
    <source>
        <dbReference type="ARBA" id="ARBA00023304"/>
    </source>
</evidence>
<dbReference type="Pfam" id="PF00291">
    <property type="entry name" value="PALP"/>
    <property type="match status" value="1"/>
</dbReference>
<dbReference type="GO" id="GO:0006567">
    <property type="term" value="P:L-threonine catabolic process"/>
    <property type="evidence" value="ECO:0007669"/>
    <property type="project" value="TreeGrafter"/>
</dbReference>
<keyword evidence="14" id="KW-1185">Reference proteome</keyword>
<comment type="caution">
    <text evidence="13">The sequence shown here is derived from an EMBL/GenBank/DDBJ whole genome shotgun (WGS) entry which is preliminary data.</text>
</comment>
<dbReference type="InterPro" id="IPR050147">
    <property type="entry name" value="Ser/Thr_Dehydratase"/>
</dbReference>
<evidence type="ECO:0000256" key="7">
    <source>
        <dbReference type="ARBA" id="ARBA00022737"/>
    </source>
</evidence>
<dbReference type="CDD" id="cd04907">
    <property type="entry name" value="ACT_ThrD-I_2"/>
    <property type="match status" value="1"/>
</dbReference>
<reference evidence="13" key="1">
    <citation type="submission" date="2021-12" db="EMBL/GenBank/DDBJ databases">
        <title>Prjna785345.</title>
        <authorList>
            <person name="Rujirawat T."/>
            <person name="Krajaejun T."/>
        </authorList>
    </citation>
    <scope>NUCLEOTIDE SEQUENCE</scope>
    <source>
        <strain evidence="13">Pi057C3</strain>
    </source>
</reference>
<dbReference type="PROSITE" id="PS51672">
    <property type="entry name" value="ACT_LIKE"/>
    <property type="match status" value="2"/>
</dbReference>
<proteinExistence type="inferred from homology"/>
<comment type="catalytic activity">
    <reaction evidence="1 11">
        <text>L-threonine = 2-oxobutanoate + NH4(+)</text>
        <dbReference type="Rhea" id="RHEA:22108"/>
        <dbReference type="ChEBI" id="CHEBI:16763"/>
        <dbReference type="ChEBI" id="CHEBI:28938"/>
        <dbReference type="ChEBI" id="CHEBI:57926"/>
        <dbReference type="EC" id="4.3.1.19"/>
    </reaction>
</comment>
<evidence type="ECO:0000313" key="14">
    <source>
        <dbReference type="Proteomes" id="UP001209570"/>
    </source>
</evidence>
<dbReference type="NCBIfam" id="TIGR01124">
    <property type="entry name" value="ilvA_2Cterm"/>
    <property type="match status" value="1"/>
</dbReference>
<evidence type="ECO:0000256" key="3">
    <source>
        <dbReference type="ARBA" id="ARBA00004810"/>
    </source>
</evidence>
<keyword evidence="8 11" id="KW-0663">Pyridoxal phosphate</keyword>
<comment type="similarity">
    <text evidence="4 11">Belongs to the serine/threonine dehydratase family.</text>
</comment>
<dbReference type="InterPro" id="IPR038110">
    <property type="entry name" value="TD_ACT-like_sf"/>
</dbReference>
<evidence type="ECO:0000256" key="8">
    <source>
        <dbReference type="ARBA" id="ARBA00022898"/>
    </source>
</evidence>
<name>A0AAD5MEB5_PYTIN</name>